<organism evidence="3 4">
    <name type="scientific">Brassica carinata</name>
    <name type="common">Ethiopian mustard</name>
    <name type="synonym">Abyssinian cabbage</name>
    <dbReference type="NCBI Taxonomy" id="52824"/>
    <lineage>
        <taxon>Eukaryota</taxon>
        <taxon>Viridiplantae</taxon>
        <taxon>Streptophyta</taxon>
        <taxon>Embryophyta</taxon>
        <taxon>Tracheophyta</taxon>
        <taxon>Spermatophyta</taxon>
        <taxon>Magnoliopsida</taxon>
        <taxon>eudicotyledons</taxon>
        <taxon>Gunneridae</taxon>
        <taxon>Pentapetalae</taxon>
        <taxon>rosids</taxon>
        <taxon>malvids</taxon>
        <taxon>Brassicales</taxon>
        <taxon>Brassicaceae</taxon>
        <taxon>Brassiceae</taxon>
        <taxon>Brassica</taxon>
    </lineage>
</organism>
<keyword evidence="1" id="KW-0539">Nucleus</keyword>
<dbReference type="HAMAP" id="MF_03226">
    <property type="entry name" value="YJU2"/>
    <property type="match status" value="1"/>
</dbReference>
<comment type="caution">
    <text evidence="3">The sequence shown here is derived from an EMBL/GenBank/DDBJ whole genome shotgun (WGS) entry which is preliminary data.</text>
</comment>
<dbReference type="InterPro" id="IPR007590">
    <property type="entry name" value="Saf4/Yju2"/>
</dbReference>
<feature type="binding site" evidence="1">
    <location>
        <position position="80"/>
    </location>
    <ligand>
        <name>Zn(2+)</name>
        <dbReference type="ChEBI" id="CHEBI:29105"/>
    </ligand>
</feature>
<keyword evidence="1" id="KW-0507">mRNA processing</keyword>
<feature type="binding site" evidence="1">
    <location>
        <position position="43"/>
    </location>
    <ligand>
        <name>Zn(2+)</name>
        <dbReference type="ChEBI" id="CHEBI:29105"/>
    </ligand>
</feature>
<dbReference type="Proteomes" id="UP000886595">
    <property type="component" value="Unassembled WGS sequence"/>
</dbReference>
<dbReference type="GO" id="GO:0071006">
    <property type="term" value="C:U2-type catalytic step 1 spliceosome"/>
    <property type="evidence" value="ECO:0007669"/>
    <property type="project" value="UniProtKB-UniRule"/>
</dbReference>
<dbReference type="PANTHER" id="PTHR12111">
    <property type="entry name" value="SPLICING FACTOR YJU2"/>
    <property type="match status" value="1"/>
</dbReference>
<dbReference type="GO" id="GO:0046872">
    <property type="term" value="F:metal ion binding"/>
    <property type="evidence" value="ECO:0007669"/>
    <property type="project" value="UniProtKB-KW"/>
</dbReference>
<dbReference type="AlphaFoldDB" id="A0A8X7VAW3"/>
<feature type="region of interest" description="Disordered" evidence="2">
    <location>
        <begin position="1"/>
        <end position="21"/>
    </location>
</feature>
<reference evidence="3 4" key="1">
    <citation type="submission" date="2020-02" db="EMBL/GenBank/DDBJ databases">
        <authorList>
            <person name="Ma Q."/>
            <person name="Huang Y."/>
            <person name="Song X."/>
            <person name="Pei D."/>
        </authorList>
    </citation>
    <scope>NUCLEOTIDE SEQUENCE [LARGE SCALE GENOMIC DNA]</scope>
    <source>
        <strain evidence="3">Sxm20200214</strain>
        <tissue evidence="3">Leaf</tissue>
    </source>
</reference>
<dbReference type="InterPro" id="IPR043701">
    <property type="entry name" value="Yju2"/>
</dbReference>
<keyword evidence="1" id="KW-0479">Metal-binding</keyword>
<keyword evidence="4" id="KW-1185">Reference proteome</keyword>
<dbReference type="PANTHER" id="PTHR12111:SF10">
    <property type="entry name" value="SPLICING FACTOR YJU2"/>
    <property type="match status" value="1"/>
</dbReference>
<comment type="function">
    <text evidence="1">Part of the spliceosome which catalyzes two sequential transesterification reactions, first the excision of the non-coding intron from pre-mRNA and then the ligation of the coding exons to form the mature mRNA. Plays a role in stabilizing the structure of the spliceosome catalytic core and docking of the branch helix into the active site, producing 5'-exon and lariat intron-3'-intermediates.</text>
</comment>
<dbReference type="OrthoDB" id="674963at2759"/>
<evidence type="ECO:0000313" key="3">
    <source>
        <dbReference type="EMBL" id="KAG2307903.1"/>
    </source>
</evidence>
<feature type="compositionally biased region" description="Basic and acidic residues" evidence="2">
    <location>
        <begin position="1"/>
        <end position="19"/>
    </location>
</feature>
<feature type="binding site" evidence="1">
    <location>
        <position position="83"/>
    </location>
    <ligand>
        <name>Zn(2+)</name>
        <dbReference type="ChEBI" id="CHEBI:29105"/>
    </ligand>
</feature>
<keyword evidence="1" id="KW-0747">Spliceosome</keyword>
<evidence type="ECO:0000313" key="4">
    <source>
        <dbReference type="Proteomes" id="UP000886595"/>
    </source>
</evidence>
<gene>
    <name evidence="3" type="ORF">Bca52824_027651</name>
</gene>
<evidence type="ECO:0000256" key="2">
    <source>
        <dbReference type="SAM" id="MobiDB-lite"/>
    </source>
</evidence>
<feature type="binding site" evidence="1">
    <location>
        <position position="46"/>
    </location>
    <ligand>
        <name>Zn(2+)</name>
        <dbReference type="ChEBI" id="CHEBI:29105"/>
    </ligand>
</feature>
<evidence type="ECO:0000256" key="1">
    <source>
        <dbReference type="HAMAP-Rule" id="MF_03226"/>
    </source>
</evidence>
<accession>A0A8X7VAW3</accession>
<keyword evidence="1" id="KW-0862">Zinc</keyword>
<proteinExistence type="inferred from homology"/>
<dbReference type="GO" id="GO:0000349">
    <property type="term" value="P:generation of catalytic spliceosome for first transesterification step"/>
    <property type="evidence" value="ECO:0007669"/>
    <property type="project" value="UniProtKB-UniRule"/>
</dbReference>
<comment type="subunit">
    <text evidence="1">Component of the spliceosome. Present in the activated B complex, the catalytically activated B* complex which catalyzes the branching, the catalytic step 1 C complex catalyzing the exon ligation, and the postcatalytic P complex containing the ligated exons (mRNA) and the excised lariat intron.</text>
</comment>
<dbReference type="EMBL" id="JAAMPC010000006">
    <property type="protein sequence ID" value="KAG2307903.1"/>
    <property type="molecule type" value="Genomic_DNA"/>
</dbReference>
<keyword evidence="1" id="KW-0508">mRNA splicing</keyword>
<comment type="similarity">
    <text evidence="1">Belongs to the CWC16 family. YJU2 subfamily.</text>
</comment>
<protein>
    <recommendedName>
        <fullName evidence="1">Splicing factor YJU2</fullName>
    </recommendedName>
</protein>
<name>A0A8X7VAW3_BRACI</name>
<sequence>MAERKGLNKYHPADFDPKKIPRIRKPKNHQKKIRFMLPVRARCNKCGNYMSEGTKFNSREEQVTEETYLGIKIYRFYFKCTNCSTELTIKTDPKNCGYSGDGSGATFLYNGHEEEDTKKKHRENVLESLEKRTMVSKRGIEVMAALDELKSMKSRQASVSVDSMLEALNTRKKQQEEEENEEEEKLIRSIKFGKRARIDDQETKQVAFGKIKNKPKIRKSPTQVSSLRITLQRNATKLSMGLESLCHNYGTDNDDEEK</sequence>
<comment type="subcellular location">
    <subcellularLocation>
        <location evidence="1">Nucleus</location>
    </subcellularLocation>
</comment>
<dbReference type="Pfam" id="PF04502">
    <property type="entry name" value="Saf4_Yju2"/>
    <property type="match status" value="1"/>
</dbReference>